<dbReference type="Proteomes" id="UP000217065">
    <property type="component" value="Unassembled WGS sequence"/>
</dbReference>
<proteinExistence type="predicted"/>
<dbReference type="EMBL" id="NOKQ01000134">
    <property type="protein sequence ID" value="OZS79213.1"/>
    <property type="molecule type" value="Genomic_DNA"/>
</dbReference>
<dbReference type="GO" id="GO:0003700">
    <property type="term" value="F:DNA-binding transcription factor activity"/>
    <property type="evidence" value="ECO:0007669"/>
    <property type="project" value="InterPro"/>
</dbReference>
<name>A0A264W6J6_9BACL</name>
<dbReference type="GO" id="GO:0006352">
    <property type="term" value="P:DNA-templated transcription initiation"/>
    <property type="evidence" value="ECO:0007669"/>
    <property type="project" value="InterPro"/>
</dbReference>
<accession>A0A264W6J6</accession>
<sequence>MRLVLSLVKRFGSRGESPEDLFQVGCVGLNITIQNFDQRTIY</sequence>
<evidence type="ECO:0000259" key="1">
    <source>
        <dbReference type="Pfam" id="PF04542"/>
    </source>
</evidence>
<keyword evidence="3" id="KW-1185">Reference proteome</keyword>
<dbReference type="AlphaFoldDB" id="A0A264W6J6"/>
<evidence type="ECO:0000313" key="3">
    <source>
        <dbReference type="Proteomes" id="UP000217065"/>
    </source>
</evidence>
<gene>
    <name evidence="2" type="ORF">CF394_01995</name>
</gene>
<dbReference type="InterPro" id="IPR013325">
    <property type="entry name" value="RNA_pol_sigma_r2"/>
</dbReference>
<dbReference type="OrthoDB" id="9809557at2"/>
<organism evidence="2 3">
    <name type="scientific">Tetzosporium hominis</name>
    <dbReference type="NCBI Taxonomy" id="2020506"/>
    <lineage>
        <taxon>Bacteria</taxon>
        <taxon>Bacillati</taxon>
        <taxon>Bacillota</taxon>
        <taxon>Bacilli</taxon>
        <taxon>Bacillales</taxon>
        <taxon>Caryophanaceae</taxon>
        <taxon>Tetzosporium</taxon>
    </lineage>
</organism>
<feature type="domain" description="RNA polymerase sigma-70 region 2" evidence="1">
    <location>
        <begin position="2"/>
        <end position="38"/>
    </location>
</feature>
<dbReference type="Pfam" id="PF04542">
    <property type="entry name" value="Sigma70_r2"/>
    <property type="match status" value="1"/>
</dbReference>
<comment type="caution">
    <text evidence="2">The sequence shown here is derived from an EMBL/GenBank/DDBJ whole genome shotgun (WGS) entry which is preliminary data.</text>
</comment>
<dbReference type="SUPFAM" id="SSF88946">
    <property type="entry name" value="Sigma2 domain of RNA polymerase sigma factors"/>
    <property type="match status" value="1"/>
</dbReference>
<dbReference type="InterPro" id="IPR007627">
    <property type="entry name" value="RNA_pol_sigma70_r2"/>
</dbReference>
<dbReference type="Gene3D" id="1.20.120.1810">
    <property type="match status" value="1"/>
</dbReference>
<evidence type="ECO:0000313" key="2">
    <source>
        <dbReference type="EMBL" id="OZS79213.1"/>
    </source>
</evidence>
<protein>
    <recommendedName>
        <fullName evidence="1">RNA polymerase sigma-70 region 2 domain-containing protein</fullName>
    </recommendedName>
</protein>
<reference evidence="2 3" key="1">
    <citation type="submission" date="2017-07" db="EMBL/GenBank/DDBJ databases">
        <title>Tetzosporium hominis gen.nov. sp.nov.</title>
        <authorList>
            <person name="Tetz G."/>
            <person name="Tetz V."/>
        </authorList>
    </citation>
    <scope>NUCLEOTIDE SEQUENCE [LARGE SCALE GENOMIC DNA]</scope>
    <source>
        <strain evidence="2 3">VT-49</strain>
    </source>
</reference>